<protein>
    <submittedName>
        <fullName evidence="3">Uncharacterized protein</fullName>
    </submittedName>
</protein>
<keyword evidence="2" id="KW-1133">Transmembrane helix</keyword>
<reference evidence="3" key="2">
    <citation type="submission" date="2019-07" db="EMBL/GenBank/DDBJ databases">
        <authorList>
            <person name="Seetharam A."/>
            <person name="Woodhouse M."/>
            <person name="Cannon E."/>
        </authorList>
    </citation>
    <scope>NUCLEOTIDE SEQUENCE [LARGE SCALE GENOMIC DNA]</scope>
    <source>
        <strain evidence="3">cv. B73</strain>
    </source>
</reference>
<keyword evidence="2" id="KW-0812">Transmembrane</keyword>
<name>A0A804MUR9_MAIZE</name>
<sequence>MQHVEHRGGHRQLRRDGTLGRHHLLGGGEEPVPMRRQERAPRRRGLRDHGGRGPGRLPCRRRRRRQRRLPGERRRADREYGRRQLPVRLGPFLPDDSEELGGRRRRPVLATRRTDRTMHGLVPLLYLIKAQHVFPGLLGVFFSWVASL</sequence>
<accession>A0A804MUR9</accession>
<organism evidence="3 4">
    <name type="scientific">Zea mays</name>
    <name type="common">Maize</name>
    <dbReference type="NCBI Taxonomy" id="4577"/>
    <lineage>
        <taxon>Eukaryota</taxon>
        <taxon>Viridiplantae</taxon>
        <taxon>Streptophyta</taxon>
        <taxon>Embryophyta</taxon>
        <taxon>Tracheophyta</taxon>
        <taxon>Spermatophyta</taxon>
        <taxon>Magnoliopsida</taxon>
        <taxon>Liliopsida</taxon>
        <taxon>Poales</taxon>
        <taxon>Poaceae</taxon>
        <taxon>PACMAD clade</taxon>
        <taxon>Panicoideae</taxon>
        <taxon>Andropogonodae</taxon>
        <taxon>Andropogoneae</taxon>
        <taxon>Tripsacinae</taxon>
        <taxon>Zea</taxon>
    </lineage>
</organism>
<gene>
    <name evidence="3" type="primary">LOC100275893</name>
</gene>
<keyword evidence="2" id="KW-0472">Membrane</keyword>
<dbReference type="InParanoid" id="A0A804MUR9"/>
<feature type="compositionally biased region" description="Basic and acidic residues" evidence="1">
    <location>
        <begin position="69"/>
        <end position="82"/>
    </location>
</feature>
<reference evidence="3" key="3">
    <citation type="submission" date="2021-05" db="UniProtKB">
        <authorList>
            <consortium name="EnsemblPlants"/>
        </authorList>
    </citation>
    <scope>IDENTIFICATION</scope>
    <source>
        <strain evidence="3">cv. B73</strain>
    </source>
</reference>
<evidence type="ECO:0000256" key="2">
    <source>
        <dbReference type="SAM" id="Phobius"/>
    </source>
</evidence>
<keyword evidence="4" id="KW-1185">Reference proteome</keyword>
<evidence type="ECO:0000256" key="1">
    <source>
        <dbReference type="SAM" id="MobiDB-lite"/>
    </source>
</evidence>
<feature type="transmembrane region" description="Helical" evidence="2">
    <location>
        <begin position="121"/>
        <end position="146"/>
    </location>
</feature>
<dbReference type="AlphaFoldDB" id="A0A804MUR9"/>
<reference evidence="4" key="1">
    <citation type="submission" date="2015-12" db="EMBL/GenBank/DDBJ databases">
        <title>Update maize B73 reference genome by single molecule sequencing technologies.</title>
        <authorList>
            <consortium name="Maize Genome Sequencing Project"/>
            <person name="Ware D."/>
        </authorList>
    </citation>
    <scope>NUCLEOTIDE SEQUENCE [LARGE SCALE GENOMIC DNA]</scope>
    <source>
        <strain evidence="4">cv. B73</strain>
    </source>
</reference>
<feature type="compositionally biased region" description="Basic residues" evidence="1">
    <location>
        <begin position="58"/>
        <end position="68"/>
    </location>
</feature>
<dbReference type="EnsemblPlants" id="Zm00001eb112960_T001">
    <property type="protein sequence ID" value="Zm00001eb112960_P001"/>
    <property type="gene ID" value="Zm00001eb112960"/>
</dbReference>
<dbReference type="Gramene" id="Zm00001eb112960_T001">
    <property type="protein sequence ID" value="Zm00001eb112960_P001"/>
    <property type="gene ID" value="Zm00001eb112960"/>
</dbReference>
<evidence type="ECO:0000313" key="3">
    <source>
        <dbReference type="EnsemblPlants" id="Zm00001eb112960_P001"/>
    </source>
</evidence>
<dbReference type="Proteomes" id="UP000007305">
    <property type="component" value="Chromosome 2"/>
</dbReference>
<evidence type="ECO:0000313" key="4">
    <source>
        <dbReference type="Proteomes" id="UP000007305"/>
    </source>
</evidence>
<proteinExistence type="predicted"/>
<feature type="region of interest" description="Disordered" evidence="1">
    <location>
        <begin position="1"/>
        <end position="85"/>
    </location>
</feature>